<accession>A0AAJ7SI34</accession>
<sequence length="344" mass="37516">MDSMPSLPIPEALTVPTAEPAIASPVILLISGLFAVVAVFALLCKVYALVTEGHYVCRKDLTGKVIIITGSNTGLGKTTAMALAQCGARIILACRTMTKAEAARDEIIKETGNKDIHCKKLDLASFKSVREFAAEINATEKRLDVLINNAGLLTPAEHMITEDGHEVSIQSNHLGHFLLTNLLLGLLKKSAPSRIVVVGSCGQWFGNMNPEKPLNFSRYHFPLFNYCSTKVLNMLFTVELSWRLKDSGVTVNCGHPGFVQSDFGVGDDSYQAWLFTRLLKLYGKTPEKGAMTSVYLATSDDVTTSGRYFADCNTAIAPFWAINKGKAKKLWEVSERMTGLAFTA</sequence>
<dbReference type="GeneID" id="100905444"/>
<dbReference type="PANTHER" id="PTHR43157">
    <property type="entry name" value="PHOSPHATIDYLINOSITOL-GLYCAN BIOSYNTHESIS CLASS F PROTEIN-RELATED"/>
    <property type="match status" value="1"/>
</dbReference>
<keyword evidence="2" id="KW-1133">Transmembrane helix</keyword>
<keyword evidence="1" id="KW-0560">Oxidoreductase</keyword>
<dbReference type="PRINTS" id="PR00081">
    <property type="entry name" value="GDHRDH"/>
</dbReference>
<dbReference type="RefSeq" id="XP_028968308.1">
    <property type="nucleotide sequence ID" value="XM_029112475.1"/>
</dbReference>
<reference evidence="4" key="1">
    <citation type="submission" date="2025-08" db="UniProtKB">
        <authorList>
            <consortium name="RefSeq"/>
        </authorList>
    </citation>
    <scope>IDENTIFICATION</scope>
</reference>
<dbReference type="InterPro" id="IPR036291">
    <property type="entry name" value="NAD(P)-bd_dom_sf"/>
</dbReference>
<dbReference type="SUPFAM" id="SSF51735">
    <property type="entry name" value="NAD(P)-binding Rossmann-fold domains"/>
    <property type="match status" value="1"/>
</dbReference>
<dbReference type="AlphaFoldDB" id="A0AAJ7SI34"/>
<keyword evidence="3" id="KW-1185">Reference proteome</keyword>
<dbReference type="PANTHER" id="PTHR43157:SF66">
    <property type="entry name" value="WW DOMAIN-CONTAINING OXIDOREDUCTASE-LIKE PROTEIN"/>
    <property type="match status" value="1"/>
</dbReference>
<dbReference type="Proteomes" id="UP000694867">
    <property type="component" value="Unplaced"/>
</dbReference>
<organism evidence="3 4">
    <name type="scientific">Galendromus occidentalis</name>
    <name type="common">western predatory mite</name>
    <dbReference type="NCBI Taxonomy" id="34638"/>
    <lineage>
        <taxon>Eukaryota</taxon>
        <taxon>Metazoa</taxon>
        <taxon>Ecdysozoa</taxon>
        <taxon>Arthropoda</taxon>
        <taxon>Chelicerata</taxon>
        <taxon>Arachnida</taxon>
        <taxon>Acari</taxon>
        <taxon>Parasitiformes</taxon>
        <taxon>Mesostigmata</taxon>
        <taxon>Gamasina</taxon>
        <taxon>Phytoseioidea</taxon>
        <taxon>Phytoseiidae</taxon>
        <taxon>Typhlodrominae</taxon>
        <taxon>Galendromus</taxon>
    </lineage>
</organism>
<dbReference type="Gene3D" id="3.40.50.720">
    <property type="entry name" value="NAD(P)-binding Rossmann-like Domain"/>
    <property type="match status" value="1"/>
</dbReference>
<evidence type="ECO:0000256" key="2">
    <source>
        <dbReference type="SAM" id="Phobius"/>
    </source>
</evidence>
<dbReference type="GO" id="GO:0016491">
    <property type="term" value="F:oxidoreductase activity"/>
    <property type="evidence" value="ECO:0007669"/>
    <property type="project" value="UniProtKB-KW"/>
</dbReference>
<gene>
    <name evidence="4" type="primary">LOC100905444</name>
</gene>
<dbReference type="InterPro" id="IPR002347">
    <property type="entry name" value="SDR_fam"/>
</dbReference>
<evidence type="ECO:0000313" key="3">
    <source>
        <dbReference type="Proteomes" id="UP000694867"/>
    </source>
</evidence>
<protein>
    <submittedName>
        <fullName evidence="4">Retinol dehydrogenase 11</fullName>
    </submittedName>
</protein>
<dbReference type="Pfam" id="PF00106">
    <property type="entry name" value="adh_short"/>
    <property type="match status" value="1"/>
</dbReference>
<keyword evidence="2" id="KW-0812">Transmembrane</keyword>
<name>A0AAJ7SI34_9ACAR</name>
<keyword evidence="2" id="KW-0472">Membrane</keyword>
<evidence type="ECO:0000313" key="4">
    <source>
        <dbReference type="RefSeq" id="XP_028968308.1"/>
    </source>
</evidence>
<proteinExistence type="predicted"/>
<evidence type="ECO:0000256" key="1">
    <source>
        <dbReference type="ARBA" id="ARBA00023002"/>
    </source>
</evidence>
<feature type="transmembrane region" description="Helical" evidence="2">
    <location>
        <begin position="26"/>
        <end position="50"/>
    </location>
</feature>
<dbReference type="KEGG" id="goe:100905444"/>